<dbReference type="InterPro" id="IPR003339">
    <property type="entry name" value="ABC/ECF_trnsptr_transmembrane"/>
</dbReference>
<dbReference type="RefSeq" id="WP_345403672.1">
    <property type="nucleotide sequence ID" value="NZ_BAABHG010000015.1"/>
</dbReference>
<proteinExistence type="predicted"/>
<dbReference type="CDD" id="cd16914">
    <property type="entry name" value="EcfT"/>
    <property type="match status" value="1"/>
</dbReference>
<keyword evidence="4 5" id="KW-0472">Membrane</keyword>
<accession>A0ABW5GP56</accession>
<comment type="caution">
    <text evidence="6">The sequence shown here is derived from an EMBL/GenBank/DDBJ whole genome shotgun (WGS) entry which is preliminary data.</text>
</comment>
<gene>
    <name evidence="6" type="ORF">ACFSYJ_28555</name>
</gene>
<keyword evidence="2 5" id="KW-0812">Transmembrane</keyword>
<feature type="transmembrane region" description="Helical" evidence="5">
    <location>
        <begin position="23"/>
        <end position="53"/>
    </location>
</feature>
<sequence length="200" mass="21062">MNGGYQPGSSPLHRAPAGPKLCALLVLATAVFLLGSPWWLGGICVAVVAGYGLARVPFRRCLRMFRALLLFALVVFAVQWWLVSLDAAWLVSLRLVAALAAANLFTAVTRVGDLVAAIERAAGPLRRFGLRPERIGLLAGLTVQAVAALSTIAAQVREAAKARGAEHSPIAVAVPFLVRTIRHADELGEALAARGEGDTP</sequence>
<comment type="subcellular location">
    <subcellularLocation>
        <location evidence="1">Membrane</location>
        <topology evidence="1">Multi-pass membrane protein</topology>
    </subcellularLocation>
</comment>
<evidence type="ECO:0000256" key="5">
    <source>
        <dbReference type="SAM" id="Phobius"/>
    </source>
</evidence>
<evidence type="ECO:0000256" key="2">
    <source>
        <dbReference type="ARBA" id="ARBA00022692"/>
    </source>
</evidence>
<dbReference type="Pfam" id="PF02361">
    <property type="entry name" value="CbiQ"/>
    <property type="match status" value="1"/>
</dbReference>
<keyword evidence="3 5" id="KW-1133">Transmembrane helix</keyword>
<evidence type="ECO:0000256" key="4">
    <source>
        <dbReference type="ARBA" id="ARBA00023136"/>
    </source>
</evidence>
<feature type="transmembrane region" description="Helical" evidence="5">
    <location>
        <begin position="65"/>
        <end position="82"/>
    </location>
</feature>
<evidence type="ECO:0000313" key="6">
    <source>
        <dbReference type="EMBL" id="MFD2462593.1"/>
    </source>
</evidence>
<evidence type="ECO:0000313" key="7">
    <source>
        <dbReference type="Proteomes" id="UP001597419"/>
    </source>
</evidence>
<reference evidence="7" key="1">
    <citation type="journal article" date="2019" name="Int. J. Syst. Evol. Microbiol.">
        <title>The Global Catalogue of Microorganisms (GCM) 10K type strain sequencing project: providing services to taxonomists for standard genome sequencing and annotation.</title>
        <authorList>
            <consortium name="The Broad Institute Genomics Platform"/>
            <consortium name="The Broad Institute Genome Sequencing Center for Infectious Disease"/>
            <person name="Wu L."/>
            <person name="Ma J."/>
        </authorList>
    </citation>
    <scope>NUCLEOTIDE SEQUENCE [LARGE SCALE GENOMIC DNA]</scope>
    <source>
        <strain evidence="7">CGMCC 4.7643</strain>
    </source>
</reference>
<name>A0ABW5GP56_9PSEU</name>
<dbReference type="Proteomes" id="UP001597419">
    <property type="component" value="Unassembled WGS sequence"/>
</dbReference>
<dbReference type="EMBL" id="JBHUKU010000017">
    <property type="protein sequence ID" value="MFD2462593.1"/>
    <property type="molecule type" value="Genomic_DNA"/>
</dbReference>
<protein>
    <submittedName>
        <fullName evidence="6">Energy-coupling factor transporter transmembrane protein EcfT</fullName>
    </submittedName>
</protein>
<evidence type="ECO:0000256" key="3">
    <source>
        <dbReference type="ARBA" id="ARBA00022989"/>
    </source>
</evidence>
<evidence type="ECO:0000256" key="1">
    <source>
        <dbReference type="ARBA" id="ARBA00004141"/>
    </source>
</evidence>
<keyword evidence="7" id="KW-1185">Reference proteome</keyword>
<organism evidence="6 7">
    <name type="scientific">Amycolatopsis samaneae</name>
    <dbReference type="NCBI Taxonomy" id="664691"/>
    <lineage>
        <taxon>Bacteria</taxon>
        <taxon>Bacillati</taxon>
        <taxon>Actinomycetota</taxon>
        <taxon>Actinomycetes</taxon>
        <taxon>Pseudonocardiales</taxon>
        <taxon>Pseudonocardiaceae</taxon>
        <taxon>Amycolatopsis</taxon>
    </lineage>
</organism>